<evidence type="ECO:0000313" key="1">
    <source>
        <dbReference type="EMBL" id="DAF95422.1"/>
    </source>
</evidence>
<accession>A0A8S5UM21</accession>
<proteinExistence type="predicted"/>
<name>A0A8S5UM21_9CAUD</name>
<protein>
    <submittedName>
        <fullName evidence="1">Baseplate subunit</fullName>
    </submittedName>
</protein>
<reference evidence="1" key="1">
    <citation type="journal article" date="2021" name="Proc. Natl. Acad. Sci. U.S.A.">
        <title>A Catalog of Tens of Thousands of Viruses from Human Metagenomes Reveals Hidden Associations with Chronic Diseases.</title>
        <authorList>
            <person name="Tisza M.J."/>
            <person name="Buck C.B."/>
        </authorList>
    </citation>
    <scope>NUCLEOTIDE SEQUENCE</scope>
    <source>
        <strain evidence="1">CtCo31</strain>
    </source>
</reference>
<sequence>MQDQYGETVDKRTKLVFNDSEPRQMIYLNTFTFRNINDLIAFAEIYYLFTFLAYP</sequence>
<organism evidence="1">
    <name type="scientific">Myoviridae sp. ctCo31</name>
    <dbReference type="NCBI Taxonomy" id="2825053"/>
    <lineage>
        <taxon>Viruses</taxon>
        <taxon>Duplodnaviria</taxon>
        <taxon>Heunggongvirae</taxon>
        <taxon>Uroviricota</taxon>
        <taxon>Caudoviricetes</taxon>
    </lineage>
</organism>
<dbReference type="EMBL" id="BK016109">
    <property type="protein sequence ID" value="DAF95422.1"/>
    <property type="molecule type" value="Genomic_DNA"/>
</dbReference>